<evidence type="ECO:0000259" key="8">
    <source>
        <dbReference type="PROSITE" id="PS50934"/>
    </source>
</evidence>
<dbReference type="SUPFAM" id="SSF46689">
    <property type="entry name" value="Homeodomain-like"/>
    <property type="match status" value="2"/>
</dbReference>
<evidence type="ECO:0000313" key="11">
    <source>
        <dbReference type="RefSeq" id="XP_006813814.1"/>
    </source>
</evidence>
<dbReference type="InterPro" id="IPR001005">
    <property type="entry name" value="SANT/Myb"/>
</dbReference>
<keyword evidence="2 5" id="KW-0863">Zinc-finger</keyword>
<dbReference type="Pfam" id="PF25299">
    <property type="entry name" value="ZZ_ADA2"/>
    <property type="match status" value="1"/>
</dbReference>
<dbReference type="PROSITE" id="PS51293">
    <property type="entry name" value="SANT"/>
    <property type="match status" value="1"/>
</dbReference>
<keyword evidence="1" id="KW-0479">Metal-binding</keyword>
<accession>A0ABM0M1C3</accession>
<dbReference type="InterPro" id="IPR007526">
    <property type="entry name" value="SWIRM"/>
</dbReference>
<dbReference type="Pfam" id="PF00249">
    <property type="entry name" value="Myb_DNA-binding"/>
    <property type="match status" value="1"/>
</dbReference>
<keyword evidence="4" id="KW-0539">Nucleus</keyword>
<organism evidence="10 11">
    <name type="scientific">Saccoglossus kowalevskii</name>
    <name type="common">Acorn worm</name>
    <dbReference type="NCBI Taxonomy" id="10224"/>
    <lineage>
        <taxon>Eukaryota</taxon>
        <taxon>Metazoa</taxon>
        <taxon>Hemichordata</taxon>
        <taxon>Enteropneusta</taxon>
        <taxon>Harrimaniidae</taxon>
        <taxon>Saccoglossus</taxon>
    </lineage>
</organism>
<dbReference type="InterPro" id="IPR009057">
    <property type="entry name" value="Homeodomain-like_sf"/>
</dbReference>
<dbReference type="InterPro" id="IPR017884">
    <property type="entry name" value="SANT_dom"/>
</dbReference>
<dbReference type="InterPro" id="IPR036388">
    <property type="entry name" value="WH-like_DNA-bd_sf"/>
</dbReference>
<dbReference type="InterPro" id="IPR055141">
    <property type="entry name" value="TADA2A_B-like_dom"/>
</dbReference>
<proteinExistence type="predicted"/>
<dbReference type="GeneID" id="102805220"/>
<evidence type="ECO:0000259" key="9">
    <source>
        <dbReference type="PROSITE" id="PS51293"/>
    </source>
</evidence>
<dbReference type="Proteomes" id="UP000694865">
    <property type="component" value="Unplaced"/>
</dbReference>
<evidence type="ECO:0000256" key="5">
    <source>
        <dbReference type="PROSITE-ProRule" id="PRU00228"/>
    </source>
</evidence>
<evidence type="ECO:0000256" key="2">
    <source>
        <dbReference type="ARBA" id="ARBA00022771"/>
    </source>
</evidence>
<dbReference type="SUPFAM" id="SSF57850">
    <property type="entry name" value="RING/U-box"/>
    <property type="match status" value="1"/>
</dbReference>
<dbReference type="RefSeq" id="XP_006813814.1">
    <property type="nucleotide sequence ID" value="XM_006813751.1"/>
</dbReference>
<feature type="domain" description="SWIRM" evidence="8">
    <location>
        <begin position="274"/>
        <end position="361"/>
    </location>
</feature>
<keyword evidence="10" id="KW-1185">Reference proteome</keyword>
<evidence type="ECO:0000256" key="4">
    <source>
        <dbReference type="ARBA" id="ARBA00023242"/>
    </source>
</evidence>
<sequence>MASPDDRPPCPGCSSYLIEPFIRCDVCGPPLFYLCLQCFSRGWEGDGHENNHAYEIITNDFSVLDHRWTAKEELALLEAVGDCGLGNWIDVSNQVQTKSKWECEHHYLNTYIMYPKSPLPVLPIPDIPQPSKPILCKISEDPPRPAKDSQRATDMAGYIAARGDFTEEYDNYVEWDVKDVYFADDDERLLTALKMSVVQIFYSRLRERHKRKRITFHAGTRLYEKLKMRREEQRYKCNMLTDVLGYVEDQNACQQWLQKQALLDSGQMFTVFPSISRKSAPPLDVKSFPGYDKLTEAEKEMCAHVRIIPEAYFEYKKILVSECNKQGFLRLKQARNLIKIDVNKTRKLFDFMVQQGMLNIK</sequence>
<dbReference type="Gene3D" id="1.10.10.10">
    <property type="entry name" value="Winged helix-like DNA-binding domain superfamily/Winged helix DNA-binding domain"/>
    <property type="match status" value="1"/>
</dbReference>
<dbReference type="PROSITE" id="PS50934">
    <property type="entry name" value="SWIRM"/>
    <property type="match status" value="1"/>
</dbReference>
<gene>
    <name evidence="11" type="primary">LOC102805220</name>
</gene>
<dbReference type="InterPro" id="IPR000433">
    <property type="entry name" value="Znf_ZZ"/>
</dbReference>
<dbReference type="Gene3D" id="1.10.10.60">
    <property type="entry name" value="Homeodomain-like"/>
    <property type="match status" value="1"/>
</dbReference>
<dbReference type="Pfam" id="PF04433">
    <property type="entry name" value="SWIRM"/>
    <property type="match status" value="1"/>
</dbReference>
<protein>
    <submittedName>
        <fullName evidence="11">Transcriptional adapter 2-alpha-like</fullName>
    </submittedName>
</protein>
<keyword evidence="3" id="KW-0862">Zinc</keyword>
<evidence type="ECO:0000259" key="7">
    <source>
        <dbReference type="PROSITE" id="PS50135"/>
    </source>
</evidence>
<dbReference type="CDD" id="cd00167">
    <property type="entry name" value="SANT"/>
    <property type="match status" value="1"/>
</dbReference>
<name>A0ABM0M1C3_SACKO</name>
<evidence type="ECO:0000256" key="1">
    <source>
        <dbReference type="ARBA" id="ARBA00022723"/>
    </source>
</evidence>
<feature type="domain" description="SANT" evidence="9">
    <location>
        <begin position="63"/>
        <end position="115"/>
    </location>
</feature>
<dbReference type="SMART" id="SM00717">
    <property type="entry name" value="SANT"/>
    <property type="match status" value="1"/>
</dbReference>
<evidence type="ECO:0000313" key="10">
    <source>
        <dbReference type="Proteomes" id="UP000694865"/>
    </source>
</evidence>
<dbReference type="PROSITE" id="PS50090">
    <property type="entry name" value="MYB_LIKE"/>
    <property type="match status" value="1"/>
</dbReference>
<reference evidence="11" key="1">
    <citation type="submission" date="2025-08" db="UniProtKB">
        <authorList>
            <consortium name="RefSeq"/>
        </authorList>
    </citation>
    <scope>IDENTIFICATION</scope>
    <source>
        <tissue evidence="11">Testes</tissue>
    </source>
</reference>
<evidence type="ECO:0000259" key="6">
    <source>
        <dbReference type="PROSITE" id="PS50090"/>
    </source>
</evidence>
<feature type="domain" description="ZZ-type" evidence="7">
    <location>
        <begin position="5"/>
        <end position="62"/>
    </location>
</feature>
<dbReference type="Pfam" id="PF22941">
    <property type="entry name" value="TADA2A-like_3rd"/>
    <property type="match status" value="1"/>
</dbReference>
<dbReference type="PANTHER" id="PTHR12374">
    <property type="entry name" value="TRANSCRIPTIONAL ADAPTOR 2 ADA2 -RELATED"/>
    <property type="match status" value="1"/>
</dbReference>
<feature type="domain" description="Myb-like" evidence="6">
    <location>
        <begin position="67"/>
        <end position="111"/>
    </location>
</feature>
<dbReference type="PROSITE" id="PS50135">
    <property type="entry name" value="ZF_ZZ_2"/>
    <property type="match status" value="1"/>
</dbReference>
<evidence type="ECO:0000256" key="3">
    <source>
        <dbReference type="ARBA" id="ARBA00022833"/>
    </source>
</evidence>
<dbReference type="PANTHER" id="PTHR12374:SF20">
    <property type="entry name" value="TRANSCRIPTIONAL ADAPTER 2-ALPHA"/>
    <property type="match status" value="1"/>
</dbReference>